<dbReference type="GO" id="GO:0006534">
    <property type="term" value="P:cysteine metabolic process"/>
    <property type="evidence" value="ECO:0007669"/>
    <property type="project" value="UniProtKB-ARBA"/>
</dbReference>
<dbReference type="SUPFAM" id="SSF53686">
    <property type="entry name" value="Tryptophan synthase beta subunit-like PLP-dependent enzymes"/>
    <property type="match status" value="1"/>
</dbReference>
<sequence length="696" mass="74027">DDGNQLDLQVDRAEIVQFGMISLEMRSEIQIKFFAPAAVGMKTIGASPPLSPDASAVYNNITEAIGKTPVIKVNRLAPAGINLYVKCEYFNPLSSVKDRLAIAIIEDAEQRGELKPGGTVVEATSGNTGIALAMVCAQRGYKFVSTMAASFSVERRKVMRMLGAKVVVTPAPLGGTGMVLKAEELAEKHGWYLARQFENEANPAYHAKTTGPEILADFEGKSLDYWVTGYGTGGTFQGAGKVLKEARPGLKIILSEPKGAALITSGIKQERKEVLGKFGAPAKGHPAWNPHPIQGWTPNFIPKVTEDGLEMKVHDDVLTVDPQEAMKTSHALARMEGIFCGTSGGATVATALEVAAKALVAQWTACSSGRRYLSTPLFGDIDAEMNEEEMELAKSTPSVAASQVSVPAMLAKQAAVAAALVAALHAALSFVGPARTNAGAGASLRGTVRPQTSTVSGGPQGLGLPGSLAAVALAGAVAVRARKSTALRATRVEWFRKVKRISGDRAVFDVSIPKPLGLALEAFPDGRGVGISTITPESNADKLNRKVCITEEDNGMWVLEGDRVIGVNGTETVDSTVEDIAKLVGESEGDSVTLTLVRNTRNGPIKVVIMPDKKFATVRRNARLSSAVEFALGREIKYGCIDGWCGTCWHRERTTGWLFKPCSDMITSDWDNVMPMVLFPKPEKAGDATLLQPRGA</sequence>
<dbReference type="Gene3D" id="2.30.42.10">
    <property type="match status" value="1"/>
</dbReference>
<dbReference type="PROSITE" id="PS50106">
    <property type="entry name" value="PDZ"/>
    <property type="match status" value="1"/>
</dbReference>
<reference evidence="5" key="1">
    <citation type="submission" date="2021-02" db="EMBL/GenBank/DDBJ databases">
        <authorList>
            <person name="Dougan E. K."/>
            <person name="Rhodes N."/>
            <person name="Thang M."/>
            <person name="Chan C."/>
        </authorList>
    </citation>
    <scope>NUCLEOTIDE SEQUENCE</scope>
</reference>
<dbReference type="InterPro" id="IPR036034">
    <property type="entry name" value="PDZ_sf"/>
</dbReference>
<evidence type="ECO:0000256" key="3">
    <source>
        <dbReference type="ARBA" id="ARBA00022898"/>
    </source>
</evidence>
<name>A0A813CBK3_9DINO</name>
<accession>A0A813CBK3</accession>
<comment type="cofactor">
    <cofactor evidence="1">
        <name>pyridoxal 5'-phosphate</name>
        <dbReference type="ChEBI" id="CHEBI:597326"/>
    </cofactor>
</comment>
<keyword evidence="3" id="KW-0663">Pyridoxal phosphate</keyword>
<evidence type="ECO:0000313" key="5">
    <source>
        <dbReference type="EMBL" id="CAE7942051.1"/>
    </source>
</evidence>
<dbReference type="Proteomes" id="UP000601435">
    <property type="component" value="Unassembled WGS sequence"/>
</dbReference>
<dbReference type="GO" id="GO:0051537">
    <property type="term" value="F:2 iron, 2 sulfur cluster binding"/>
    <property type="evidence" value="ECO:0007669"/>
    <property type="project" value="InterPro"/>
</dbReference>
<dbReference type="SMART" id="SM00228">
    <property type="entry name" value="PDZ"/>
    <property type="match status" value="1"/>
</dbReference>
<evidence type="ECO:0000313" key="6">
    <source>
        <dbReference type="Proteomes" id="UP000601435"/>
    </source>
</evidence>
<comment type="caution">
    <text evidence="5">The sequence shown here is derived from an EMBL/GenBank/DDBJ whole genome shotgun (WGS) entry which is preliminary data.</text>
</comment>
<organism evidence="5 6">
    <name type="scientific">Symbiodinium necroappetens</name>
    <dbReference type="NCBI Taxonomy" id="1628268"/>
    <lineage>
        <taxon>Eukaryota</taxon>
        <taxon>Sar</taxon>
        <taxon>Alveolata</taxon>
        <taxon>Dinophyceae</taxon>
        <taxon>Suessiales</taxon>
        <taxon>Symbiodiniaceae</taxon>
        <taxon>Symbiodinium</taxon>
    </lineage>
</organism>
<gene>
    <name evidence="5" type="primary">dcsD</name>
    <name evidence="5" type="ORF">SNEC2469_LOCUS34508</name>
</gene>
<dbReference type="Gene3D" id="3.40.50.1100">
    <property type="match status" value="2"/>
</dbReference>
<dbReference type="CDD" id="cd01561">
    <property type="entry name" value="CBS_like"/>
    <property type="match status" value="1"/>
</dbReference>
<dbReference type="GO" id="GO:0009069">
    <property type="term" value="P:serine family amino acid metabolic process"/>
    <property type="evidence" value="ECO:0007669"/>
    <property type="project" value="UniProtKB-ARBA"/>
</dbReference>
<dbReference type="InterPro" id="IPR050214">
    <property type="entry name" value="Cys_Synth/Cystath_Beta-Synth"/>
</dbReference>
<evidence type="ECO:0000256" key="2">
    <source>
        <dbReference type="ARBA" id="ARBA00007103"/>
    </source>
</evidence>
<protein>
    <submittedName>
        <fullName evidence="5">DcsD protein</fullName>
    </submittedName>
</protein>
<dbReference type="PANTHER" id="PTHR10314">
    <property type="entry name" value="CYSTATHIONINE BETA-SYNTHASE"/>
    <property type="match status" value="1"/>
</dbReference>
<dbReference type="FunFam" id="3.40.50.1100:FF:000003">
    <property type="entry name" value="Cystathionine beta-synthase"/>
    <property type="match status" value="1"/>
</dbReference>
<dbReference type="OrthoDB" id="10259545at2759"/>
<dbReference type="SUPFAM" id="SSF50156">
    <property type="entry name" value="PDZ domain-like"/>
    <property type="match status" value="1"/>
</dbReference>
<evidence type="ECO:0000259" key="4">
    <source>
        <dbReference type="PROSITE" id="PS50106"/>
    </source>
</evidence>
<feature type="domain" description="PDZ" evidence="4">
    <location>
        <begin position="516"/>
        <end position="600"/>
    </location>
</feature>
<keyword evidence="6" id="KW-1185">Reference proteome</keyword>
<dbReference type="InterPro" id="IPR006058">
    <property type="entry name" value="2Fe2S_fd_BS"/>
</dbReference>
<dbReference type="PROSITE" id="PS00197">
    <property type="entry name" value="2FE2S_FER_1"/>
    <property type="match status" value="1"/>
</dbReference>
<dbReference type="SUPFAM" id="SSF54292">
    <property type="entry name" value="2Fe-2S ferredoxin-like"/>
    <property type="match status" value="1"/>
</dbReference>
<dbReference type="GO" id="GO:0044272">
    <property type="term" value="P:sulfur compound biosynthetic process"/>
    <property type="evidence" value="ECO:0007669"/>
    <property type="project" value="UniProtKB-ARBA"/>
</dbReference>
<dbReference type="InterPro" id="IPR001478">
    <property type="entry name" value="PDZ"/>
</dbReference>
<dbReference type="AlphaFoldDB" id="A0A813CBK3"/>
<dbReference type="InterPro" id="IPR036010">
    <property type="entry name" value="2Fe-2S_ferredoxin-like_sf"/>
</dbReference>
<dbReference type="Pfam" id="PF00291">
    <property type="entry name" value="PALP"/>
    <property type="match status" value="1"/>
</dbReference>
<evidence type="ECO:0000256" key="1">
    <source>
        <dbReference type="ARBA" id="ARBA00001933"/>
    </source>
</evidence>
<feature type="non-terminal residue" evidence="5">
    <location>
        <position position="1"/>
    </location>
</feature>
<dbReference type="InterPro" id="IPR036052">
    <property type="entry name" value="TrpB-like_PALP_sf"/>
</dbReference>
<comment type="similarity">
    <text evidence="2">Belongs to the cysteine synthase/cystathionine beta-synthase family.</text>
</comment>
<dbReference type="InterPro" id="IPR001926">
    <property type="entry name" value="TrpB-like_PALP"/>
</dbReference>
<dbReference type="EMBL" id="CAJNJA010095574">
    <property type="protein sequence ID" value="CAE7942051.1"/>
    <property type="molecule type" value="Genomic_DNA"/>
</dbReference>
<proteinExistence type="inferred from homology"/>